<accession>A0A7J6XAE1</accession>
<dbReference type="AlphaFoldDB" id="A0A7J6XAE1"/>
<dbReference type="Proteomes" id="UP000554482">
    <property type="component" value="Unassembled WGS sequence"/>
</dbReference>
<dbReference type="OrthoDB" id="10259024at2759"/>
<keyword evidence="3" id="KW-1185">Reference proteome</keyword>
<comment type="caution">
    <text evidence="2">The sequence shown here is derived from an EMBL/GenBank/DDBJ whole genome shotgun (WGS) entry which is preliminary data.</text>
</comment>
<keyword evidence="1" id="KW-0175">Coiled coil</keyword>
<protein>
    <submittedName>
        <fullName evidence="2">Uncharacterized protein</fullName>
    </submittedName>
</protein>
<evidence type="ECO:0000313" key="2">
    <source>
        <dbReference type="EMBL" id="KAF5206589.1"/>
    </source>
</evidence>
<evidence type="ECO:0000256" key="1">
    <source>
        <dbReference type="SAM" id="Coils"/>
    </source>
</evidence>
<sequence length="88" mass="10290">EVGYLYRELPKISHEIEVKDILRQVAQICHSLISEAFSKLGKGLEEEKVLLQNQKHEYDEKLTHLEAALSQSSSRNLELEQELFFVEY</sequence>
<organism evidence="2 3">
    <name type="scientific">Thalictrum thalictroides</name>
    <name type="common">Rue-anemone</name>
    <name type="synonym">Anemone thalictroides</name>
    <dbReference type="NCBI Taxonomy" id="46969"/>
    <lineage>
        <taxon>Eukaryota</taxon>
        <taxon>Viridiplantae</taxon>
        <taxon>Streptophyta</taxon>
        <taxon>Embryophyta</taxon>
        <taxon>Tracheophyta</taxon>
        <taxon>Spermatophyta</taxon>
        <taxon>Magnoliopsida</taxon>
        <taxon>Ranunculales</taxon>
        <taxon>Ranunculaceae</taxon>
        <taxon>Thalictroideae</taxon>
        <taxon>Thalictrum</taxon>
    </lineage>
</organism>
<dbReference type="EMBL" id="JABWDY010002514">
    <property type="protein sequence ID" value="KAF5206589.1"/>
    <property type="molecule type" value="Genomic_DNA"/>
</dbReference>
<evidence type="ECO:0000313" key="3">
    <source>
        <dbReference type="Proteomes" id="UP000554482"/>
    </source>
</evidence>
<feature type="non-terminal residue" evidence="2">
    <location>
        <position position="1"/>
    </location>
</feature>
<name>A0A7J6XAE1_THATH</name>
<gene>
    <name evidence="2" type="ORF">FRX31_003823</name>
</gene>
<feature type="coiled-coil region" evidence="1">
    <location>
        <begin position="41"/>
        <end position="82"/>
    </location>
</feature>
<proteinExistence type="predicted"/>
<reference evidence="2 3" key="1">
    <citation type="submission" date="2020-06" db="EMBL/GenBank/DDBJ databases">
        <title>Transcriptomic and genomic resources for Thalictrum thalictroides and T. hernandezii: Facilitating candidate gene discovery in an emerging model plant lineage.</title>
        <authorList>
            <person name="Arias T."/>
            <person name="Riano-Pachon D.M."/>
            <person name="Di Stilio V.S."/>
        </authorList>
    </citation>
    <scope>NUCLEOTIDE SEQUENCE [LARGE SCALE GENOMIC DNA]</scope>
    <source>
        <strain evidence="3">cv. WT478/WT964</strain>
        <tissue evidence="2">Leaves</tissue>
    </source>
</reference>